<evidence type="ECO:0000313" key="9">
    <source>
        <dbReference type="Proteomes" id="UP000800036"/>
    </source>
</evidence>
<keyword evidence="4 6" id="KW-0472">Membrane</keyword>
<evidence type="ECO:0000256" key="6">
    <source>
        <dbReference type="SAM" id="Phobius"/>
    </source>
</evidence>
<proteinExistence type="inferred from homology"/>
<feature type="transmembrane region" description="Helical" evidence="6">
    <location>
        <begin position="56"/>
        <end position="81"/>
    </location>
</feature>
<evidence type="ECO:0000256" key="3">
    <source>
        <dbReference type="ARBA" id="ARBA00022989"/>
    </source>
</evidence>
<feature type="transmembrane region" description="Helical" evidence="6">
    <location>
        <begin position="256"/>
        <end position="278"/>
    </location>
</feature>
<gene>
    <name evidence="8" type="ORF">BU23DRAFT_397271</name>
</gene>
<protein>
    <recommendedName>
        <fullName evidence="7">Rhodopsin domain-containing protein</fullName>
    </recommendedName>
</protein>
<feature type="domain" description="Rhodopsin" evidence="7">
    <location>
        <begin position="43"/>
        <end position="283"/>
    </location>
</feature>
<feature type="non-terminal residue" evidence="8">
    <location>
        <position position="296"/>
    </location>
</feature>
<dbReference type="PANTHER" id="PTHR33048">
    <property type="entry name" value="PTH11-LIKE INTEGRAL MEMBRANE PROTEIN (AFU_ORTHOLOGUE AFUA_5G11245)"/>
    <property type="match status" value="1"/>
</dbReference>
<feature type="transmembrane region" description="Helical" evidence="6">
    <location>
        <begin position="180"/>
        <end position="203"/>
    </location>
</feature>
<dbReference type="PANTHER" id="PTHR33048:SF129">
    <property type="entry name" value="INTEGRAL MEMBRANE PROTEIN-RELATED"/>
    <property type="match status" value="1"/>
</dbReference>
<sequence length="296" mass="33073">PSAEEIATWPAPNYVDPVTRRPLVLGIEITLLILVVLFITMRLYRTAIVKAIGADDYFMIAATVCFCANSISISVSTTPALATGYHLWDVPPSLLQDVQPIASVAMSSHIMFVPITTFTKVSILCTYLRIFPSDRNRYFCYFMLAFTAAWAVTTFCMTLFQCSPVEAFWRATDYPNAECMSFTTVFFPTGFFNVASDFLIFLWPAKDLAKVQIPVKQRIILIATFSLGIVVCAAGISRMWYTSVFVKSYDTLWNGATLYVILSIENAVGIICGCLPACRPLLRLLPRYFTSLHESS</sequence>
<evidence type="ECO:0000256" key="1">
    <source>
        <dbReference type="ARBA" id="ARBA00004141"/>
    </source>
</evidence>
<feature type="non-terminal residue" evidence="8">
    <location>
        <position position="1"/>
    </location>
</feature>
<evidence type="ECO:0000256" key="5">
    <source>
        <dbReference type="ARBA" id="ARBA00038359"/>
    </source>
</evidence>
<evidence type="ECO:0000259" key="7">
    <source>
        <dbReference type="Pfam" id="PF20684"/>
    </source>
</evidence>
<dbReference type="OrthoDB" id="5401779at2759"/>
<evidence type="ECO:0000256" key="2">
    <source>
        <dbReference type="ARBA" id="ARBA00022692"/>
    </source>
</evidence>
<evidence type="ECO:0000256" key="4">
    <source>
        <dbReference type="ARBA" id="ARBA00023136"/>
    </source>
</evidence>
<dbReference type="InterPro" id="IPR052337">
    <property type="entry name" value="SAT4-like"/>
</dbReference>
<dbReference type="GO" id="GO:0016020">
    <property type="term" value="C:membrane"/>
    <property type="evidence" value="ECO:0007669"/>
    <property type="project" value="UniProtKB-SubCell"/>
</dbReference>
<dbReference type="InterPro" id="IPR049326">
    <property type="entry name" value="Rhodopsin_dom_fungi"/>
</dbReference>
<dbReference type="AlphaFoldDB" id="A0A6A5UMB7"/>
<dbReference type="EMBL" id="ML976755">
    <property type="protein sequence ID" value="KAF1965814.1"/>
    <property type="molecule type" value="Genomic_DNA"/>
</dbReference>
<feature type="transmembrane region" description="Helical" evidence="6">
    <location>
        <begin position="215"/>
        <end position="236"/>
    </location>
</feature>
<organism evidence="8 9">
    <name type="scientific">Bimuria novae-zelandiae CBS 107.79</name>
    <dbReference type="NCBI Taxonomy" id="1447943"/>
    <lineage>
        <taxon>Eukaryota</taxon>
        <taxon>Fungi</taxon>
        <taxon>Dikarya</taxon>
        <taxon>Ascomycota</taxon>
        <taxon>Pezizomycotina</taxon>
        <taxon>Dothideomycetes</taxon>
        <taxon>Pleosporomycetidae</taxon>
        <taxon>Pleosporales</taxon>
        <taxon>Massarineae</taxon>
        <taxon>Didymosphaeriaceae</taxon>
        <taxon>Bimuria</taxon>
    </lineage>
</organism>
<keyword evidence="3 6" id="KW-1133">Transmembrane helix</keyword>
<keyword evidence="9" id="KW-1185">Reference proteome</keyword>
<keyword evidence="2 6" id="KW-0812">Transmembrane</keyword>
<feature type="transmembrane region" description="Helical" evidence="6">
    <location>
        <begin position="23"/>
        <end position="44"/>
    </location>
</feature>
<comment type="subcellular location">
    <subcellularLocation>
        <location evidence="1">Membrane</location>
        <topology evidence="1">Multi-pass membrane protein</topology>
    </subcellularLocation>
</comment>
<feature type="transmembrane region" description="Helical" evidence="6">
    <location>
        <begin position="139"/>
        <end position="160"/>
    </location>
</feature>
<dbReference type="Proteomes" id="UP000800036">
    <property type="component" value="Unassembled WGS sequence"/>
</dbReference>
<evidence type="ECO:0000313" key="8">
    <source>
        <dbReference type="EMBL" id="KAF1965814.1"/>
    </source>
</evidence>
<comment type="similarity">
    <text evidence="5">Belongs to the SAT4 family.</text>
</comment>
<accession>A0A6A5UMB7</accession>
<reference evidence="8" key="1">
    <citation type="journal article" date="2020" name="Stud. Mycol.">
        <title>101 Dothideomycetes genomes: a test case for predicting lifestyles and emergence of pathogens.</title>
        <authorList>
            <person name="Haridas S."/>
            <person name="Albert R."/>
            <person name="Binder M."/>
            <person name="Bloem J."/>
            <person name="Labutti K."/>
            <person name="Salamov A."/>
            <person name="Andreopoulos B."/>
            <person name="Baker S."/>
            <person name="Barry K."/>
            <person name="Bills G."/>
            <person name="Bluhm B."/>
            <person name="Cannon C."/>
            <person name="Castanera R."/>
            <person name="Culley D."/>
            <person name="Daum C."/>
            <person name="Ezra D."/>
            <person name="Gonzalez J."/>
            <person name="Henrissat B."/>
            <person name="Kuo A."/>
            <person name="Liang C."/>
            <person name="Lipzen A."/>
            <person name="Lutzoni F."/>
            <person name="Magnuson J."/>
            <person name="Mondo S."/>
            <person name="Nolan M."/>
            <person name="Ohm R."/>
            <person name="Pangilinan J."/>
            <person name="Park H.-J."/>
            <person name="Ramirez L."/>
            <person name="Alfaro M."/>
            <person name="Sun H."/>
            <person name="Tritt A."/>
            <person name="Yoshinaga Y."/>
            <person name="Zwiers L.-H."/>
            <person name="Turgeon B."/>
            <person name="Goodwin S."/>
            <person name="Spatafora J."/>
            <person name="Crous P."/>
            <person name="Grigoriev I."/>
        </authorList>
    </citation>
    <scope>NUCLEOTIDE SEQUENCE</scope>
    <source>
        <strain evidence="8">CBS 107.79</strain>
    </source>
</reference>
<feature type="transmembrane region" description="Helical" evidence="6">
    <location>
        <begin position="101"/>
        <end position="127"/>
    </location>
</feature>
<name>A0A6A5UMB7_9PLEO</name>
<dbReference type="Pfam" id="PF20684">
    <property type="entry name" value="Fung_rhodopsin"/>
    <property type="match status" value="1"/>
</dbReference>